<dbReference type="FunFam" id="1.20.1250.20:FF:000078">
    <property type="entry name" value="MFS maltose transporter, putative"/>
    <property type="match status" value="1"/>
</dbReference>
<feature type="transmembrane region" description="Helical" evidence="8">
    <location>
        <begin position="23"/>
        <end position="49"/>
    </location>
</feature>
<organism evidence="10 11">
    <name type="scientific">Cladophialophora bantiana (strain ATCC 10958 / CBS 173.52 / CDC B-1940 / NIH 8579)</name>
    <name type="common">Xylohypha bantiana</name>
    <dbReference type="NCBI Taxonomy" id="1442370"/>
    <lineage>
        <taxon>Eukaryota</taxon>
        <taxon>Fungi</taxon>
        <taxon>Dikarya</taxon>
        <taxon>Ascomycota</taxon>
        <taxon>Pezizomycotina</taxon>
        <taxon>Eurotiomycetes</taxon>
        <taxon>Chaetothyriomycetidae</taxon>
        <taxon>Chaetothyriales</taxon>
        <taxon>Herpotrichiellaceae</taxon>
        <taxon>Cladophialophora</taxon>
    </lineage>
</organism>
<evidence type="ECO:0000313" key="11">
    <source>
        <dbReference type="Proteomes" id="UP000053789"/>
    </source>
</evidence>
<dbReference type="PANTHER" id="PTHR48022:SF10">
    <property type="entry name" value="MAJOR FACILITATOR SUPERFAMILY (MFS) PROFILE DOMAIN-CONTAINING PROTEIN"/>
    <property type="match status" value="1"/>
</dbReference>
<feature type="transmembrane region" description="Helical" evidence="8">
    <location>
        <begin position="315"/>
        <end position="337"/>
    </location>
</feature>
<dbReference type="InterPro" id="IPR020846">
    <property type="entry name" value="MFS_dom"/>
</dbReference>
<dbReference type="GeneID" id="27693940"/>
<evidence type="ECO:0000256" key="7">
    <source>
        <dbReference type="RuleBase" id="RU003346"/>
    </source>
</evidence>
<feature type="transmembrane region" description="Helical" evidence="8">
    <location>
        <begin position="194"/>
        <end position="213"/>
    </location>
</feature>
<dbReference type="PRINTS" id="PR00171">
    <property type="entry name" value="SUGRTRNSPORT"/>
</dbReference>
<dbReference type="PANTHER" id="PTHR48022">
    <property type="entry name" value="PLASTIDIC GLUCOSE TRANSPORTER 4"/>
    <property type="match status" value="1"/>
</dbReference>
<dbReference type="OrthoDB" id="6133115at2759"/>
<dbReference type="InterPro" id="IPR005829">
    <property type="entry name" value="Sugar_transporter_CS"/>
</dbReference>
<keyword evidence="4 8" id="KW-0812">Transmembrane</keyword>
<dbReference type="PROSITE" id="PS00217">
    <property type="entry name" value="SUGAR_TRANSPORT_2"/>
    <property type="match status" value="1"/>
</dbReference>
<evidence type="ECO:0000256" key="3">
    <source>
        <dbReference type="ARBA" id="ARBA00022448"/>
    </source>
</evidence>
<dbReference type="Pfam" id="PF00083">
    <property type="entry name" value="Sugar_tr"/>
    <property type="match status" value="1"/>
</dbReference>
<evidence type="ECO:0000256" key="6">
    <source>
        <dbReference type="ARBA" id="ARBA00023136"/>
    </source>
</evidence>
<evidence type="ECO:0000256" key="4">
    <source>
        <dbReference type="ARBA" id="ARBA00022692"/>
    </source>
</evidence>
<keyword evidence="3 7" id="KW-0813">Transport</keyword>
<dbReference type="GO" id="GO:0005351">
    <property type="term" value="F:carbohydrate:proton symporter activity"/>
    <property type="evidence" value="ECO:0007669"/>
    <property type="project" value="TreeGrafter"/>
</dbReference>
<feature type="transmembrane region" description="Helical" evidence="8">
    <location>
        <begin position="103"/>
        <end position="122"/>
    </location>
</feature>
<proteinExistence type="inferred from homology"/>
<feature type="transmembrane region" description="Helical" evidence="8">
    <location>
        <begin position="447"/>
        <end position="465"/>
    </location>
</feature>
<protein>
    <recommendedName>
        <fullName evidence="9">Major facilitator superfamily (MFS) profile domain-containing protein</fullName>
    </recommendedName>
</protein>
<evidence type="ECO:0000256" key="8">
    <source>
        <dbReference type="SAM" id="Phobius"/>
    </source>
</evidence>
<dbReference type="Proteomes" id="UP000053789">
    <property type="component" value="Unassembled WGS sequence"/>
</dbReference>
<comment type="similarity">
    <text evidence="2 7">Belongs to the major facilitator superfamily. Sugar transporter (TC 2.A.1.1) family.</text>
</comment>
<keyword evidence="11" id="KW-1185">Reference proteome</keyword>
<feature type="domain" description="Major facilitator superfamily (MFS) profile" evidence="9">
    <location>
        <begin position="26"/>
        <end position="469"/>
    </location>
</feature>
<dbReference type="GO" id="GO:0016020">
    <property type="term" value="C:membrane"/>
    <property type="evidence" value="ECO:0007669"/>
    <property type="project" value="UniProtKB-SubCell"/>
</dbReference>
<dbReference type="PROSITE" id="PS50850">
    <property type="entry name" value="MFS"/>
    <property type="match status" value="1"/>
</dbReference>
<feature type="transmembrane region" description="Helical" evidence="8">
    <location>
        <begin position="128"/>
        <end position="149"/>
    </location>
</feature>
<evidence type="ECO:0000259" key="9">
    <source>
        <dbReference type="PROSITE" id="PS50850"/>
    </source>
</evidence>
<dbReference type="Gene3D" id="1.20.1250.20">
    <property type="entry name" value="MFS general substrate transporter like domains"/>
    <property type="match status" value="1"/>
</dbReference>
<feature type="transmembrane region" description="Helical" evidence="8">
    <location>
        <begin position="69"/>
        <end position="91"/>
    </location>
</feature>
<dbReference type="VEuPathDB" id="FungiDB:Z519_01012"/>
<reference evidence="10" key="1">
    <citation type="submission" date="2015-01" db="EMBL/GenBank/DDBJ databases">
        <title>The Genome Sequence of Cladophialophora bantiana CBS 173.52.</title>
        <authorList>
            <consortium name="The Broad Institute Genomics Platform"/>
            <person name="Cuomo C."/>
            <person name="de Hoog S."/>
            <person name="Gorbushina A."/>
            <person name="Stielow B."/>
            <person name="Teixiera M."/>
            <person name="Abouelleil A."/>
            <person name="Chapman S.B."/>
            <person name="Priest M."/>
            <person name="Young S.K."/>
            <person name="Wortman J."/>
            <person name="Nusbaum C."/>
            <person name="Birren B."/>
        </authorList>
    </citation>
    <scope>NUCLEOTIDE SEQUENCE [LARGE SCALE GENOMIC DNA]</scope>
    <source>
        <strain evidence="10">CBS 173.52</strain>
    </source>
</reference>
<keyword evidence="5 8" id="KW-1133">Transmembrane helix</keyword>
<evidence type="ECO:0000256" key="5">
    <source>
        <dbReference type="ARBA" id="ARBA00022989"/>
    </source>
</evidence>
<comment type="subcellular location">
    <subcellularLocation>
        <location evidence="1">Membrane</location>
        <topology evidence="1">Multi-pass membrane protein</topology>
    </subcellularLocation>
</comment>
<sequence>MAEQASTIATAPKMGFWKRNWKVCVYCFIASFAATAFGFDQGTGGGFLAMQQWLKDFGYYDSEEGVYSITAGSTTAMNGTLCGSAFLAALVSGRIGSQFGRKIGLILCGAAGLIGSGISMIPHYGALIVGKVFIGISMGFAGNFAITYWSETAPAQIRGLIVIMYQFNINLPNFIGACVDQGTYLRTDRWSYRIPLFVTMFPPLVLVTLVWFIPESPRWLVTRDKYSEARTSLVKIRGKYARDDELDAEMKEVIAFTELERSLDASTSYRECFSGTNRRRTLIGMLCMGGQHMQGIAFISGYSTYFFSLIGFNDAFVITVIINACQVAAVIFAFIAVRFIGRRILLIVGAGVCAASMFLFAIVAQAAPGSDAANKCIVAFICIYVFSFAATWGSIGPIVTGEVPSNRLRSKTVSCALSTNWFGALLVITSIPYLINKDYANLGTKVGFIFGPLATIVFILAIFFLPETKDRSLEEIDEMFINRVPTRRFKSYICTKEAAGVDIMGKAGVIEVEDVKKV</sequence>
<dbReference type="AlphaFoldDB" id="A0A0D2HVN8"/>
<keyword evidence="6 8" id="KW-0472">Membrane</keyword>
<evidence type="ECO:0000313" key="10">
    <source>
        <dbReference type="EMBL" id="KIW97428.1"/>
    </source>
</evidence>
<dbReference type="InterPro" id="IPR005828">
    <property type="entry name" value="MFS_sugar_transport-like"/>
</dbReference>
<accession>A0A0D2HVN8</accession>
<feature type="transmembrane region" description="Helical" evidence="8">
    <location>
        <begin position="412"/>
        <end position="435"/>
    </location>
</feature>
<name>A0A0D2HVN8_CLAB1</name>
<gene>
    <name evidence="10" type="ORF">Z519_01012</name>
</gene>
<evidence type="ECO:0000256" key="1">
    <source>
        <dbReference type="ARBA" id="ARBA00004141"/>
    </source>
</evidence>
<feature type="transmembrane region" description="Helical" evidence="8">
    <location>
        <begin position="377"/>
        <end position="400"/>
    </location>
</feature>
<dbReference type="SUPFAM" id="SSF103473">
    <property type="entry name" value="MFS general substrate transporter"/>
    <property type="match status" value="1"/>
</dbReference>
<dbReference type="InterPro" id="IPR003663">
    <property type="entry name" value="Sugar/inositol_transpt"/>
</dbReference>
<dbReference type="NCBIfam" id="TIGR00879">
    <property type="entry name" value="SP"/>
    <property type="match status" value="1"/>
</dbReference>
<evidence type="ECO:0000256" key="2">
    <source>
        <dbReference type="ARBA" id="ARBA00010992"/>
    </source>
</evidence>
<dbReference type="InterPro" id="IPR050360">
    <property type="entry name" value="MFS_Sugar_Transporters"/>
</dbReference>
<dbReference type="EMBL" id="KN846981">
    <property type="protein sequence ID" value="KIW97428.1"/>
    <property type="molecule type" value="Genomic_DNA"/>
</dbReference>
<dbReference type="HOGENOM" id="CLU_001265_30_1_1"/>
<feature type="transmembrane region" description="Helical" evidence="8">
    <location>
        <begin position="344"/>
        <end position="365"/>
    </location>
</feature>
<dbReference type="RefSeq" id="XP_016624097.1">
    <property type="nucleotide sequence ID" value="XM_016758769.1"/>
</dbReference>
<dbReference type="InterPro" id="IPR036259">
    <property type="entry name" value="MFS_trans_sf"/>
</dbReference>